<dbReference type="RefSeq" id="XP_011207623.1">
    <property type="nucleotide sequence ID" value="XM_011209321.4"/>
</dbReference>
<protein>
    <submittedName>
        <fullName evidence="4">Serine protease inhibitor Kazal-type 2</fullName>
    </submittedName>
</protein>
<dbReference type="AlphaFoldDB" id="A0A6I9VDC0"/>
<keyword evidence="4" id="KW-0646">Protease inhibitor</keyword>
<dbReference type="InParanoid" id="A0A6I9VDC0"/>
<dbReference type="InterPro" id="IPR036058">
    <property type="entry name" value="Kazal_dom_sf"/>
</dbReference>
<evidence type="ECO:0000313" key="4">
    <source>
        <dbReference type="RefSeq" id="XP_011207623.1"/>
    </source>
</evidence>
<dbReference type="Proteomes" id="UP001652620">
    <property type="component" value="Chromosome 1"/>
</dbReference>
<feature type="chain" id="PRO_5026761746" evidence="1">
    <location>
        <begin position="24"/>
        <end position="82"/>
    </location>
</feature>
<dbReference type="Pfam" id="PF00050">
    <property type="entry name" value="Kazal_1"/>
    <property type="match status" value="1"/>
</dbReference>
<dbReference type="GeneID" id="105229202"/>
<evidence type="ECO:0000259" key="2">
    <source>
        <dbReference type="PROSITE" id="PS51465"/>
    </source>
</evidence>
<reference evidence="3" key="1">
    <citation type="submission" date="2025-05" db="UniProtKB">
        <authorList>
            <consortium name="RefSeq"/>
        </authorList>
    </citation>
    <scope>NUCLEOTIDE SEQUENCE [LARGE SCALE GENOMIC DNA]</scope>
</reference>
<evidence type="ECO:0000313" key="3">
    <source>
        <dbReference type="Proteomes" id="UP001652620"/>
    </source>
</evidence>
<dbReference type="OrthoDB" id="88467at2759"/>
<keyword evidence="4" id="KW-0722">Serine protease inhibitor</keyword>
<evidence type="ECO:0000256" key="1">
    <source>
        <dbReference type="SAM" id="SignalP"/>
    </source>
</evidence>
<dbReference type="FunCoup" id="A0A6I9VDC0">
    <property type="interactions" value="35"/>
</dbReference>
<name>A0A6I9VDC0_BACDO</name>
<dbReference type="GO" id="GO:0004867">
    <property type="term" value="F:serine-type endopeptidase inhibitor activity"/>
    <property type="evidence" value="ECO:0007669"/>
    <property type="project" value="UniProtKB-KW"/>
</dbReference>
<dbReference type="OMA" id="RCEVESN"/>
<reference evidence="4" key="2">
    <citation type="submission" date="2025-08" db="UniProtKB">
        <authorList>
            <consortium name="RefSeq"/>
        </authorList>
    </citation>
    <scope>IDENTIFICATION</scope>
    <source>
        <tissue evidence="4">Adult</tissue>
    </source>
</reference>
<accession>A0A6I9VDC0</accession>
<organism evidence="3 4">
    <name type="scientific">Bactrocera dorsalis</name>
    <name type="common">Oriental fruit fly</name>
    <name type="synonym">Dacus dorsalis</name>
    <dbReference type="NCBI Taxonomy" id="27457"/>
    <lineage>
        <taxon>Eukaryota</taxon>
        <taxon>Metazoa</taxon>
        <taxon>Ecdysozoa</taxon>
        <taxon>Arthropoda</taxon>
        <taxon>Hexapoda</taxon>
        <taxon>Insecta</taxon>
        <taxon>Pterygota</taxon>
        <taxon>Neoptera</taxon>
        <taxon>Endopterygota</taxon>
        <taxon>Diptera</taxon>
        <taxon>Brachycera</taxon>
        <taxon>Muscomorpha</taxon>
        <taxon>Tephritoidea</taxon>
        <taxon>Tephritidae</taxon>
        <taxon>Bactrocera</taxon>
        <taxon>Bactrocera</taxon>
    </lineage>
</organism>
<feature type="domain" description="Kazal-like" evidence="2">
    <location>
        <begin position="29"/>
        <end position="82"/>
    </location>
</feature>
<feature type="signal peptide" evidence="1">
    <location>
        <begin position="1"/>
        <end position="23"/>
    </location>
</feature>
<dbReference type="KEGG" id="bdr:105229202"/>
<keyword evidence="1" id="KW-0732">Signal</keyword>
<dbReference type="SUPFAM" id="SSF100895">
    <property type="entry name" value="Kazal-type serine protease inhibitors"/>
    <property type="match status" value="1"/>
</dbReference>
<dbReference type="InterPro" id="IPR002350">
    <property type="entry name" value="Kazal_dom"/>
</dbReference>
<dbReference type="SMART" id="SM00280">
    <property type="entry name" value="KAZAL"/>
    <property type="match status" value="1"/>
</dbReference>
<dbReference type="PROSITE" id="PS51465">
    <property type="entry name" value="KAZAL_2"/>
    <property type="match status" value="1"/>
</dbReference>
<dbReference type="CDD" id="cd00104">
    <property type="entry name" value="KAZAL_FS"/>
    <property type="match status" value="1"/>
</dbReference>
<dbReference type="Gene3D" id="3.30.60.30">
    <property type="match status" value="1"/>
</dbReference>
<sequence>MKFMSYIASFLLGIVLFAALSEAAAVDAANEEPVCICPRDFEPVCAANLVTYPNRCMYDCKRQDEERRGRSLELLRSGPCDE</sequence>
<keyword evidence="3" id="KW-1185">Reference proteome</keyword>
<proteinExistence type="predicted"/>
<gene>
    <name evidence="4" type="primary">LOC105229202</name>
</gene>